<reference evidence="2 3" key="1">
    <citation type="submission" date="2018-08" db="EMBL/GenBank/DDBJ databases">
        <title>A genome reference for cultivated species of the human gut microbiota.</title>
        <authorList>
            <person name="Zou Y."/>
            <person name="Xue W."/>
            <person name="Luo G."/>
        </authorList>
    </citation>
    <scope>NUCLEOTIDE SEQUENCE [LARGE SCALE GENOMIC DNA]</scope>
    <source>
        <strain evidence="2 3">AM28-23</strain>
    </source>
</reference>
<gene>
    <name evidence="2" type="ORF">DW740_08335</name>
</gene>
<feature type="non-terminal residue" evidence="2">
    <location>
        <position position="1"/>
    </location>
</feature>
<proteinExistence type="predicted"/>
<evidence type="ECO:0000313" key="3">
    <source>
        <dbReference type="Proteomes" id="UP000283745"/>
    </source>
</evidence>
<dbReference type="Proteomes" id="UP000283745">
    <property type="component" value="Unassembled WGS sequence"/>
</dbReference>
<feature type="region of interest" description="Disordered" evidence="1">
    <location>
        <begin position="1"/>
        <end position="23"/>
    </location>
</feature>
<dbReference type="EMBL" id="QSKF01000006">
    <property type="protein sequence ID" value="RHE39980.1"/>
    <property type="molecule type" value="Genomic_DNA"/>
</dbReference>
<feature type="compositionally biased region" description="Basic residues" evidence="1">
    <location>
        <begin position="1"/>
        <end position="10"/>
    </location>
</feature>
<dbReference type="AlphaFoldDB" id="A0A414J6F9"/>
<sequence>FGCQRGKKPGNKGFSPATGSATG</sequence>
<comment type="caution">
    <text evidence="2">The sequence shown here is derived from an EMBL/GenBank/DDBJ whole genome shotgun (WGS) entry which is preliminary data.</text>
</comment>
<protein>
    <submittedName>
        <fullName evidence="2">Tweety protein</fullName>
    </submittedName>
</protein>
<organism evidence="2 3">
    <name type="scientific">Blautia obeum</name>
    <dbReference type="NCBI Taxonomy" id="40520"/>
    <lineage>
        <taxon>Bacteria</taxon>
        <taxon>Bacillati</taxon>
        <taxon>Bacillota</taxon>
        <taxon>Clostridia</taxon>
        <taxon>Lachnospirales</taxon>
        <taxon>Lachnospiraceae</taxon>
        <taxon>Blautia</taxon>
    </lineage>
</organism>
<accession>A0A414J6F9</accession>
<name>A0A414J6F9_9FIRM</name>
<evidence type="ECO:0000313" key="2">
    <source>
        <dbReference type="EMBL" id="RHE39980.1"/>
    </source>
</evidence>
<evidence type="ECO:0000256" key="1">
    <source>
        <dbReference type="SAM" id="MobiDB-lite"/>
    </source>
</evidence>